<sequence length="165" mass="18512">MSGPAEITDCEPLHAATHTPPAIVPTRTHSRASANHATPEPVRSLRRVPPERRPRKFIHLWVHCTYMTTRVNFRLPDELLDKADVAAAATHKNRTEIVVAALQEYLDEMEDQETFKETVVDLYLDGEIGFDALKEVIGRQDAESVRASKTLLDQGDEMADDLAQL</sequence>
<accession>Q5UWM3</accession>
<proteinExistence type="predicted"/>
<evidence type="ECO:0000259" key="2">
    <source>
        <dbReference type="Pfam" id="PF01402"/>
    </source>
</evidence>
<dbReference type="STRING" id="272569.rrnB0134"/>
<evidence type="ECO:0000313" key="4">
    <source>
        <dbReference type="Proteomes" id="UP000001169"/>
    </source>
</evidence>
<dbReference type="Proteomes" id="UP000001169">
    <property type="component" value="Chromosome II"/>
</dbReference>
<dbReference type="Gene3D" id="1.10.1220.10">
    <property type="entry name" value="Met repressor-like"/>
    <property type="match status" value="1"/>
</dbReference>
<dbReference type="eggNOG" id="arCOG03939">
    <property type="taxonomic scope" value="Archaea"/>
</dbReference>
<dbReference type="PATRIC" id="fig|272569.17.peg.4160"/>
<dbReference type="EMBL" id="AY596298">
    <property type="protein sequence ID" value="AAV48330.1"/>
    <property type="molecule type" value="Genomic_DNA"/>
</dbReference>
<dbReference type="InterPro" id="IPR010985">
    <property type="entry name" value="Ribbon_hlx_hlx"/>
</dbReference>
<dbReference type="AlphaFoldDB" id="Q5UWM3"/>
<dbReference type="Pfam" id="PF01402">
    <property type="entry name" value="RHH_1"/>
    <property type="match status" value="1"/>
</dbReference>
<protein>
    <recommendedName>
        <fullName evidence="2">Ribbon-helix-helix protein CopG domain-containing protein</fullName>
    </recommendedName>
</protein>
<organism evidence="3 4">
    <name type="scientific">Haloarcula marismortui (strain ATCC 43049 / DSM 3752 / JCM 8966 / VKM B-1809)</name>
    <name type="common">Halobacterium marismortui</name>
    <dbReference type="NCBI Taxonomy" id="272569"/>
    <lineage>
        <taxon>Archaea</taxon>
        <taxon>Methanobacteriati</taxon>
        <taxon>Methanobacteriota</taxon>
        <taxon>Stenosarchaea group</taxon>
        <taxon>Halobacteria</taxon>
        <taxon>Halobacteriales</taxon>
        <taxon>Haloarculaceae</taxon>
        <taxon>Haloarcula</taxon>
    </lineage>
</organism>
<name>Q5UWM3_HALMA</name>
<dbReference type="SUPFAM" id="SSF47598">
    <property type="entry name" value="Ribbon-helix-helix"/>
    <property type="match status" value="1"/>
</dbReference>
<dbReference type="EnsemblBacteria" id="AAV48330">
    <property type="protein sequence ID" value="AAV48330"/>
    <property type="gene ID" value="rrnB0134"/>
</dbReference>
<gene>
    <name evidence="3" type="ordered locus">rrnB0134</name>
</gene>
<dbReference type="KEGG" id="hma:rrnB0134"/>
<keyword evidence="4" id="KW-1185">Reference proteome</keyword>
<evidence type="ECO:0000256" key="1">
    <source>
        <dbReference type="SAM" id="MobiDB-lite"/>
    </source>
</evidence>
<dbReference type="HOGENOM" id="CLU_1607096_0_0_2"/>
<dbReference type="CDD" id="cd22231">
    <property type="entry name" value="RHH_NikR_HicB-like"/>
    <property type="match status" value="1"/>
</dbReference>
<dbReference type="PaxDb" id="272569-rrnB0134"/>
<dbReference type="InterPro" id="IPR013321">
    <property type="entry name" value="Arc_rbn_hlx_hlx"/>
</dbReference>
<dbReference type="GO" id="GO:0006355">
    <property type="term" value="P:regulation of DNA-templated transcription"/>
    <property type="evidence" value="ECO:0007669"/>
    <property type="project" value="InterPro"/>
</dbReference>
<dbReference type="InterPro" id="IPR002145">
    <property type="entry name" value="CopG"/>
</dbReference>
<feature type="domain" description="Ribbon-helix-helix protein CopG" evidence="2">
    <location>
        <begin position="70"/>
        <end position="107"/>
    </location>
</feature>
<evidence type="ECO:0000313" key="3">
    <source>
        <dbReference type="EMBL" id="AAV48330.1"/>
    </source>
</evidence>
<feature type="region of interest" description="Disordered" evidence="1">
    <location>
        <begin position="1"/>
        <end position="48"/>
    </location>
</feature>
<reference evidence="3 4" key="1">
    <citation type="journal article" date="2004" name="Genome Res.">
        <title>Genome sequence of Haloarcula marismortui: a halophilic archaeon from the Dead Sea.</title>
        <authorList>
            <person name="Baliga N.S."/>
            <person name="Bonneau R."/>
            <person name="Facciotti M.T."/>
            <person name="Pan M."/>
            <person name="Glusman G."/>
            <person name="Deutsch E.W."/>
            <person name="Shannon P."/>
            <person name="Chiu Y."/>
            <person name="Weng R.S."/>
            <person name="Gan R.R."/>
            <person name="Hung P."/>
            <person name="Date S.V."/>
            <person name="Marcotte E."/>
            <person name="Hood L."/>
            <person name="Ng W.V."/>
        </authorList>
    </citation>
    <scope>NUCLEOTIDE SEQUENCE [LARGE SCALE GENOMIC DNA]</scope>
    <source>
        <strain evidence="4">ATCC 43049 / DSM 3752 / JCM 8966 / VKM B-1809</strain>
    </source>
</reference>